<organism evidence="2 3">
    <name type="scientific">Phytophthora megakarya</name>
    <dbReference type="NCBI Taxonomy" id="4795"/>
    <lineage>
        <taxon>Eukaryota</taxon>
        <taxon>Sar</taxon>
        <taxon>Stramenopiles</taxon>
        <taxon>Oomycota</taxon>
        <taxon>Peronosporomycetes</taxon>
        <taxon>Peronosporales</taxon>
        <taxon>Peronosporaceae</taxon>
        <taxon>Phytophthora</taxon>
    </lineage>
</organism>
<feature type="region of interest" description="Disordered" evidence="1">
    <location>
        <begin position="126"/>
        <end position="160"/>
    </location>
</feature>
<evidence type="ECO:0000313" key="3">
    <source>
        <dbReference type="Proteomes" id="UP000198211"/>
    </source>
</evidence>
<sequence length="268" mass="30290">MKAISWWDARPVHFRSSGGSTEIDRERLQDGAEEVELPSPRVITDSQRITKAMQVIEMETPHGTVKVKSCPSVHLGSGKRALRIFSDHMLSIEQVHLAVQMMGDNDVVHHEFPENKLCDMQGIGVADSEEEDDPKDEDYNSQEGEAETVADDDKEGSSSGWDAVLFSRRDSKKASFLRPIRRQTPGFADYVPQMNEVIYLKLRWTPLFVMKTQAEKAEDADDKEMEIYVGSLVIGHSLGAFLPHETVGRGFEKRLDRMFEKAVPRTII</sequence>
<comment type="caution">
    <text evidence="2">The sequence shown here is derived from an EMBL/GenBank/DDBJ whole genome shotgun (WGS) entry which is preliminary data.</text>
</comment>
<accession>A0A225VV42</accession>
<name>A0A225VV42_9STRA</name>
<dbReference type="OrthoDB" id="134072at2759"/>
<dbReference type="AlphaFoldDB" id="A0A225VV42"/>
<evidence type="ECO:0000256" key="1">
    <source>
        <dbReference type="SAM" id="MobiDB-lite"/>
    </source>
</evidence>
<reference evidence="3" key="1">
    <citation type="submission" date="2017-03" db="EMBL/GenBank/DDBJ databases">
        <title>Phytopthora megakarya and P. palmivora, two closely related causual agents of cacao black pod achieved similar genome size and gene model numbers by different mechanisms.</title>
        <authorList>
            <person name="Ali S."/>
            <person name="Shao J."/>
            <person name="Larry D.J."/>
            <person name="Kronmiller B."/>
            <person name="Shen D."/>
            <person name="Strem M.D."/>
            <person name="Melnick R.L."/>
            <person name="Guiltinan M.J."/>
            <person name="Tyler B.M."/>
            <person name="Meinhardt L.W."/>
            <person name="Bailey B.A."/>
        </authorList>
    </citation>
    <scope>NUCLEOTIDE SEQUENCE [LARGE SCALE GENOMIC DNA]</scope>
    <source>
        <strain evidence="3">zdho120</strain>
    </source>
</reference>
<feature type="compositionally biased region" description="Acidic residues" evidence="1">
    <location>
        <begin position="127"/>
        <end position="154"/>
    </location>
</feature>
<evidence type="ECO:0000313" key="2">
    <source>
        <dbReference type="EMBL" id="OWZ09024.1"/>
    </source>
</evidence>
<dbReference type="Proteomes" id="UP000198211">
    <property type="component" value="Unassembled WGS sequence"/>
</dbReference>
<protein>
    <submittedName>
        <fullName evidence="2">Uncharacterized protein</fullName>
    </submittedName>
</protein>
<keyword evidence="3" id="KW-1185">Reference proteome</keyword>
<dbReference type="EMBL" id="NBNE01002940">
    <property type="protein sequence ID" value="OWZ09024.1"/>
    <property type="molecule type" value="Genomic_DNA"/>
</dbReference>
<proteinExistence type="predicted"/>
<gene>
    <name evidence="2" type="ORF">PHMEG_00018339</name>
</gene>